<name>A0AAN7PCC2_MYCAM</name>
<dbReference type="EMBL" id="JAUNZN010000002">
    <property type="protein sequence ID" value="KAK4828490.1"/>
    <property type="molecule type" value="Genomic_DNA"/>
</dbReference>
<accession>A0AAN7PCC2</accession>
<reference evidence="1 2" key="1">
    <citation type="journal article" date="2023" name="J. Hered.">
        <title>Chromosome-level genome of the wood stork (Mycteria americana) provides insight into avian chromosome evolution.</title>
        <authorList>
            <person name="Flamio R. Jr."/>
            <person name="Ramstad K.M."/>
        </authorList>
    </citation>
    <scope>NUCLEOTIDE SEQUENCE [LARGE SCALE GENOMIC DNA]</scope>
    <source>
        <strain evidence="1">JAX WOST 10</strain>
    </source>
</reference>
<evidence type="ECO:0000313" key="2">
    <source>
        <dbReference type="Proteomes" id="UP001333110"/>
    </source>
</evidence>
<keyword evidence="2" id="KW-1185">Reference proteome</keyword>
<dbReference type="AlphaFoldDB" id="A0AAN7PCC2"/>
<evidence type="ECO:0000313" key="1">
    <source>
        <dbReference type="EMBL" id="KAK4828490.1"/>
    </source>
</evidence>
<proteinExistence type="predicted"/>
<organism evidence="1 2">
    <name type="scientific">Mycteria americana</name>
    <name type="common">Wood stork</name>
    <dbReference type="NCBI Taxonomy" id="33587"/>
    <lineage>
        <taxon>Eukaryota</taxon>
        <taxon>Metazoa</taxon>
        <taxon>Chordata</taxon>
        <taxon>Craniata</taxon>
        <taxon>Vertebrata</taxon>
        <taxon>Euteleostomi</taxon>
        <taxon>Archelosauria</taxon>
        <taxon>Archosauria</taxon>
        <taxon>Dinosauria</taxon>
        <taxon>Saurischia</taxon>
        <taxon>Theropoda</taxon>
        <taxon>Coelurosauria</taxon>
        <taxon>Aves</taxon>
        <taxon>Neognathae</taxon>
        <taxon>Neoaves</taxon>
        <taxon>Aequornithes</taxon>
        <taxon>Ciconiiformes</taxon>
        <taxon>Ciconiidae</taxon>
        <taxon>Mycteria</taxon>
    </lineage>
</organism>
<sequence>MSKCAGIETRGLNNLIAFCDEVASLVYLSISKAFGNVSHNILTDKLVKYKLESSLAEKDLGVLVDKKLSTNQQCAFEAKKANSTLSCIRKNTASRLVEMILSLCSALVRPHLECWVHFWAPQYKKDMDLLEQE</sequence>
<dbReference type="PANTHER" id="PTHR33332">
    <property type="entry name" value="REVERSE TRANSCRIPTASE DOMAIN-CONTAINING PROTEIN"/>
    <property type="match status" value="1"/>
</dbReference>
<gene>
    <name evidence="1" type="ORF">QYF61_026761</name>
</gene>
<protein>
    <submittedName>
        <fullName evidence="1">Uncharacterized protein</fullName>
    </submittedName>
</protein>
<comment type="caution">
    <text evidence="1">The sequence shown here is derived from an EMBL/GenBank/DDBJ whole genome shotgun (WGS) entry which is preliminary data.</text>
</comment>
<dbReference type="Proteomes" id="UP001333110">
    <property type="component" value="Unassembled WGS sequence"/>
</dbReference>